<sequence length="187" mass="20516">MSIDLVAASLWLDLPPARKLVLVALCDRADGMTGECWPGRKEVAARASLAPRNVSTHFKALEEDGWIRSGPRSRTPGQTTTRWVNIRRIKAEGEGRRERLQTEWRGGDESSPHGVDDVTLATGGCDADGVGCDADDRDEGTLGAYEPSVITVSNEPSIEPSDDPPLSLREVQLRKHYAEAQRNQGRR</sequence>
<comment type="caution">
    <text evidence="2">The sequence shown here is derived from an EMBL/GenBank/DDBJ whole genome shotgun (WGS) entry which is preliminary data.</text>
</comment>
<name>A0A0F9UMP8_9ZZZZ</name>
<organism evidence="2">
    <name type="scientific">marine sediment metagenome</name>
    <dbReference type="NCBI Taxonomy" id="412755"/>
    <lineage>
        <taxon>unclassified sequences</taxon>
        <taxon>metagenomes</taxon>
        <taxon>ecological metagenomes</taxon>
    </lineage>
</organism>
<protein>
    <recommendedName>
        <fullName evidence="3">Helix-turn-helix domain-containing protein</fullName>
    </recommendedName>
</protein>
<gene>
    <name evidence="2" type="ORF">LCGC14_0587760</name>
</gene>
<proteinExistence type="predicted"/>
<dbReference type="EMBL" id="LAZR01000908">
    <property type="protein sequence ID" value="KKN54883.1"/>
    <property type="molecule type" value="Genomic_DNA"/>
</dbReference>
<accession>A0A0F9UMP8</accession>
<reference evidence="2" key="1">
    <citation type="journal article" date="2015" name="Nature">
        <title>Complex archaea that bridge the gap between prokaryotes and eukaryotes.</title>
        <authorList>
            <person name="Spang A."/>
            <person name="Saw J.H."/>
            <person name="Jorgensen S.L."/>
            <person name="Zaremba-Niedzwiedzka K."/>
            <person name="Martijn J."/>
            <person name="Lind A.E."/>
            <person name="van Eijk R."/>
            <person name="Schleper C."/>
            <person name="Guy L."/>
            <person name="Ettema T.J."/>
        </authorList>
    </citation>
    <scope>NUCLEOTIDE SEQUENCE</scope>
</reference>
<feature type="compositionally biased region" description="Low complexity" evidence="1">
    <location>
        <begin position="123"/>
        <end position="132"/>
    </location>
</feature>
<evidence type="ECO:0008006" key="3">
    <source>
        <dbReference type="Google" id="ProtNLM"/>
    </source>
</evidence>
<evidence type="ECO:0000313" key="2">
    <source>
        <dbReference type="EMBL" id="KKN54883.1"/>
    </source>
</evidence>
<evidence type="ECO:0000256" key="1">
    <source>
        <dbReference type="SAM" id="MobiDB-lite"/>
    </source>
</evidence>
<dbReference type="Pfam" id="PF13730">
    <property type="entry name" value="HTH_36"/>
    <property type="match status" value="1"/>
</dbReference>
<feature type="region of interest" description="Disordered" evidence="1">
    <location>
        <begin position="94"/>
        <end position="187"/>
    </location>
</feature>
<feature type="compositionally biased region" description="Basic and acidic residues" evidence="1">
    <location>
        <begin position="94"/>
        <end position="116"/>
    </location>
</feature>
<dbReference type="AlphaFoldDB" id="A0A0F9UMP8"/>